<evidence type="ECO:0000313" key="3">
    <source>
        <dbReference type="Proteomes" id="UP001595912"/>
    </source>
</evidence>
<keyword evidence="1" id="KW-0472">Membrane</keyword>
<accession>A0ABV9WJH8</accession>
<dbReference type="InterPro" id="IPR033458">
    <property type="entry name" value="DUF5134"/>
</dbReference>
<dbReference type="RefSeq" id="WP_380128061.1">
    <property type="nucleotide sequence ID" value="NZ_JBHSIU010000124.1"/>
</dbReference>
<proteinExistence type="predicted"/>
<feature type="transmembrane region" description="Helical" evidence="1">
    <location>
        <begin position="157"/>
        <end position="178"/>
    </location>
</feature>
<keyword evidence="1" id="KW-1133">Transmembrane helix</keyword>
<dbReference type="Pfam" id="PF17197">
    <property type="entry name" value="DUF5134"/>
    <property type="match status" value="1"/>
</dbReference>
<name>A0ABV9WJH8_9ACTN</name>
<keyword evidence="1" id="KW-0812">Transmembrane</keyword>
<evidence type="ECO:0000256" key="1">
    <source>
        <dbReference type="SAM" id="Phobius"/>
    </source>
</evidence>
<sequence>MFGAAGLMLFTGNGSDPLSRGIHVAGCAAMILASWSWASKLPVWPQEAVFTLAAGWFFVRAVHGPRLRVQSGGQRWRDLHHAVMAGAITWSAAGMTDPHSTAEHIHSSMPAQAANPAGVDTTAVLTVYFVAAALPWLSAAFRAAWKSDHREPQRRRHAVEAASHGLMSIGMAAMFLAMA</sequence>
<dbReference type="Proteomes" id="UP001595912">
    <property type="component" value="Unassembled WGS sequence"/>
</dbReference>
<keyword evidence="3" id="KW-1185">Reference proteome</keyword>
<gene>
    <name evidence="2" type="ORF">ACFPIJ_57615</name>
</gene>
<comment type="caution">
    <text evidence="2">The sequence shown here is derived from an EMBL/GenBank/DDBJ whole genome shotgun (WGS) entry which is preliminary data.</text>
</comment>
<protein>
    <submittedName>
        <fullName evidence="2">DUF5134 domain-containing protein</fullName>
    </submittedName>
</protein>
<reference evidence="3" key="1">
    <citation type="journal article" date="2019" name="Int. J. Syst. Evol. Microbiol.">
        <title>The Global Catalogue of Microorganisms (GCM) 10K type strain sequencing project: providing services to taxonomists for standard genome sequencing and annotation.</title>
        <authorList>
            <consortium name="The Broad Institute Genomics Platform"/>
            <consortium name="The Broad Institute Genome Sequencing Center for Infectious Disease"/>
            <person name="Wu L."/>
            <person name="Ma J."/>
        </authorList>
    </citation>
    <scope>NUCLEOTIDE SEQUENCE [LARGE SCALE GENOMIC DNA]</scope>
    <source>
        <strain evidence="3">CGMCC 4.7152</strain>
    </source>
</reference>
<dbReference type="EMBL" id="JBHSIU010000124">
    <property type="protein sequence ID" value="MFC5007419.1"/>
    <property type="molecule type" value="Genomic_DNA"/>
</dbReference>
<feature type="transmembrane region" description="Helical" evidence="1">
    <location>
        <begin position="125"/>
        <end position="145"/>
    </location>
</feature>
<organism evidence="2 3">
    <name type="scientific">Dactylosporangium cerinum</name>
    <dbReference type="NCBI Taxonomy" id="1434730"/>
    <lineage>
        <taxon>Bacteria</taxon>
        <taxon>Bacillati</taxon>
        <taxon>Actinomycetota</taxon>
        <taxon>Actinomycetes</taxon>
        <taxon>Micromonosporales</taxon>
        <taxon>Micromonosporaceae</taxon>
        <taxon>Dactylosporangium</taxon>
    </lineage>
</organism>
<evidence type="ECO:0000313" key="2">
    <source>
        <dbReference type="EMBL" id="MFC5007419.1"/>
    </source>
</evidence>